<dbReference type="eggNOG" id="COG0673">
    <property type="taxonomic scope" value="Bacteria"/>
</dbReference>
<sequence length="331" mass="37103">MSFGGNKMKNYHWATLGCGVIANELAQAMQQNGQNLYSVANRTHSKAVEFAQKYGIKKVYDQIEDVFSDPEVDIIYISTPHNTHIKYLRQALKAGKHVLCEKAITLNSAELAEAKQLAQENHVVLAEAMTIYHMPIYQELSQIISSGRLGALKMLQLNFGSYKDYDMTNRFFNPNLAGGALLDIGVYALSLVRWFMQEKPTQIMSQVKLAPSGVDEQAGILLQNDVGEMATVALTLHAKQPKRATIAFDKGYIEIFDYPRGSKATITYTADGAVEVIEAGSLAQALRYEVNDMQKALAGEPEVMHFDYTWDVMEMMTAIRKQWGLLYPEER</sequence>
<dbReference type="Pfam" id="PF01408">
    <property type="entry name" value="GFO_IDH_MocA"/>
    <property type="match status" value="1"/>
</dbReference>
<dbReference type="PANTHER" id="PTHR22604:SF105">
    <property type="entry name" value="TRANS-1,2-DIHYDROBENZENE-1,2-DIOL DEHYDROGENASE"/>
    <property type="match status" value="1"/>
</dbReference>
<dbReference type="InterPro" id="IPR050984">
    <property type="entry name" value="Gfo/Idh/MocA_domain"/>
</dbReference>
<name>A0A0R1U071_9LACO</name>
<dbReference type="InterPro" id="IPR055170">
    <property type="entry name" value="GFO_IDH_MocA-like_dom"/>
</dbReference>
<protein>
    <submittedName>
        <fullName evidence="5">Uncharacterized protein</fullName>
    </submittedName>
</protein>
<organism evidence="5 6">
    <name type="scientific">Ligilactobacillus apodemi DSM 16634 = JCM 16172</name>
    <dbReference type="NCBI Taxonomy" id="1423724"/>
    <lineage>
        <taxon>Bacteria</taxon>
        <taxon>Bacillati</taxon>
        <taxon>Bacillota</taxon>
        <taxon>Bacilli</taxon>
        <taxon>Lactobacillales</taxon>
        <taxon>Lactobacillaceae</taxon>
        <taxon>Ligilactobacillus</taxon>
    </lineage>
</organism>
<accession>A0A0R1U071</accession>
<dbReference type="InterPro" id="IPR000683">
    <property type="entry name" value="Gfo/Idh/MocA-like_OxRdtase_N"/>
</dbReference>
<feature type="domain" description="Gfo/Idh/MocA-like oxidoreductase N-terminal" evidence="3">
    <location>
        <begin position="13"/>
        <end position="126"/>
    </location>
</feature>
<proteinExistence type="inferred from homology"/>
<dbReference type="Gene3D" id="3.40.50.720">
    <property type="entry name" value="NAD(P)-binding Rossmann-like Domain"/>
    <property type="match status" value="1"/>
</dbReference>
<evidence type="ECO:0000259" key="4">
    <source>
        <dbReference type="Pfam" id="PF22725"/>
    </source>
</evidence>
<dbReference type="GO" id="GO:0016491">
    <property type="term" value="F:oxidoreductase activity"/>
    <property type="evidence" value="ECO:0007669"/>
    <property type="project" value="UniProtKB-KW"/>
</dbReference>
<comment type="caution">
    <text evidence="5">The sequence shown here is derived from an EMBL/GenBank/DDBJ whole genome shotgun (WGS) entry which is preliminary data.</text>
</comment>
<feature type="domain" description="GFO/IDH/MocA-like oxidoreductase" evidence="4">
    <location>
        <begin position="137"/>
        <end position="254"/>
    </location>
</feature>
<evidence type="ECO:0000256" key="1">
    <source>
        <dbReference type="ARBA" id="ARBA00010928"/>
    </source>
</evidence>
<dbReference type="GO" id="GO:0000166">
    <property type="term" value="F:nucleotide binding"/>
    <property type="evidence" value="ECO:0007669"/>
    <property type="project" value="InterPro"/>
</dbReference>
<dbReference type="Pfam" id="PF22725">
    <property type="entry name" value="GFO_IDH_MocA_C3"/>
    <property type="match status" value="1"/>
</dbReference>
<dbReference type="SUPFAM" id="SSF51735">
    <property type="entry name" value="NAD(P)-binding Rossmann-fold domains"/>
    <property type="match status" value="1"/>
</dbReference>
<dbReference type="InterPro" id="IPR036291">
    <property type="entry name" value="NAD(P)-bd_dom_sf"/>
</dbReference>
<evidence type="ECO:0000313" key="5">
    <source>
        <dbReference type="EMBL" id="KRL84778.1"/>
    </source>
</evidence>
<evidence type="ECO:0000313" key="6">
    <source>
        <dbReference type="Proteomes" id="UP000051324"/>
    </source>
</evidence>
<evidence type="ECO:0000256" key="2">
    <source>
        <dbReference type="ARBA" id="ARBA00023002"/>
    </source>
</evidence>
<dbReference type="Proteomes" id="UP000051324">
    <property type="component" value="Unassembled WGS sequence"/>
</dbReference>
<dbReference type="PANTHER" id="PTHR22604">
    <property type="entry name" value="OXIDOREDUCTASES"/>
    <property type="match status" value="1"/>
</dbReference>
<dbReference type="SUPFAM" id="SSF55347">
    <property type="entry name" value="Glyceraldehyde-3-phosphate dehydrogenase-like, C-terminal domain"/>
    <property type="match status" value="1"/>
</dbReference>
<dbReference type="EMBL" id="AZFT01000048">
    <property type="protein sequence ID" value="KRL84778.1"/>
    <property type="molecule type" value="Genomic_DNA"/>
</dbReference>
<keyword evidence="6" id="KW-1185">Reference proteome</keyword>
<comment type="similarity">
    <text evidence="1">Belongs to the Gfo/Idh/MocA family.</text>
</comment>
<gene>
    <name evidence="5" type="ORF">FC32_GL000258</name>
</gene>
<dbReference type="STRING" id="1423724.FC32_GL000258"/>
<reference evidence="5 6" key="1">
    <citation type="journal article" date="2015" name="Genome Announc.">
        <title>Expanding the biotechnology potential of lactobacilli through comparative genomics of 213 strains and associated genera.</title>
        <authorList>
            <person name="Sun Z."/>
            <person name="Harris H.M."/>
            <person name="McCann A."/>
            <person name="Guo C."/>
            <person name="Argimon S."/>
            <person name="Zhang W."/>
            <person name="Yang X."/>
            <person name="Jeffery I.B."/>
            <person name="Cooney J.C."/>
            <person name="Kagawa T.F."/>
            <person name="Liu W."/>
            <person name="Song Y."/>
            <person name="Salvetti E."/>
            <person name="Wrobel A."/>
            <person name="Rasinkangas P."/>
            <person name="Parkhill J."/>
            <person name="Rea M.C."/>
            <person name="O'Sullivan O."/>
            <person name="Ritari J."/>
            <person name="Douillard F.P."/>
            <person name="Paul Ross R."/>
            <person name="Yang R."/>
            <person name="Briner A.E."/>
            <person name="Felis G.E."/>
            <person name="de Vos W.M."/>
            <person name="Barrangou R."/>
            <person name="Klaenhammer T.R."/>
            <person name="Caufield P.W."/>
            <person name="Cui Y."/>
            <person name="Zhang H."/>
            <person name="O'Toole P.W."/>
        </authorList>
    </citation>
    <scope>NUCLEOTIDE SEQUENCE [LARGE SCALE GENOMIC DNA]</scope>
    <source>
        <strain evidence="5 6">DSM 16634</strain>
    </source>
</reference>
<keyword evidence="2" id="KW-0560">Oxidoreductase</keyword>
<dbReference type="AlphaFoldDB" id="A0A0R1U071"/>
<evidence type="ECO:0000259" key="3">
    <source>
        <dbReference type="Pfam" id="PF01408"/>
    </source>
</evidence>
<dbReference type="Gene3D" id="3.30.360.10">
    <property type="entry name" value="Dihydrodipicolinate Reductase, domain 2"/>
    <property type="match status" value="1"/>
</dbReference>
<dbReference type="PATRIC" id="fig|1423724.4.peg.273"/>